<dbReference type="Gene3D" id="1.10.10.2840">
    <property type="entry name" value="PucR C-terminal helix-turn-helix domain"/>
    <property type="match status" value="1"/>
</dbReference>
<organism evidence="2 3">
    <name type="scientific">Lactiplantibacillus pentosus DSM 20314</name>
    <dbReference type="NCBI Taxonomy" id="1423791"/>
    <lineage>
        <taxon>Bacteria</taxon>
        <taxon>Bacillati</taxon>
        <taxon>Bacillota</taxon>
        <taxon>Bacilli</taxon>
        <taxon>Lactobacillales</taxon>
        <taxon>Lactobacillaceae</taxon>
        <taxon>Lactiplantibacillus</taxon>
    </lineage>
</organism>
<dbReference type="EMBL" id="AZCU01000028">
    <property type="protein sequence ID" value="KRK22050.1"/>
    <property type="molecule type" value="Genomic_DNA"/>
</dbReference>
<evidence type="ECO:0000259" key="1">
    <source>
        <dbReference type="Pfam" id="PF13556"/>
    </source>
</evidence>
<dbReference type="InterPro" id="IPR051448">
    <property type="entry name" value="CdaR-like_regulators"/>
</dbReference>
<gene>
    <name evidence="2" type="ORF">FD24_GL001976</name>
</gene>
<name>A0A837R7J8_LACPE</name>
<evidence type="ECO:0000313" key="3">
    <source>
        <dbReference type="Proteomes" id="UP000051020"/>
    </source>
</evidence>
<proteinExistence type="predicted"/>
<accession>A0A837R7J8</accession>
<sequence>MAGVSRESAPCRLVSGSVTNNVQLQFRMHNWLPFKHEIIDLAAFTKALTLLMMKAIGAMKRGTVFMKLNAILQQLAMTFDVTKQSSFTHNPEVTEVQFVSATEAVATHRLYLQSAASQTVQLSYDWRGHRQIVGTVSLGAGLTTVIAAQNQLLKLLVTLGQSLHHDIELQNIINQFAINAITADFDTTLAQAVRLLGNPLAIIDLNGEILSRSHTTQLNGPSIHAAVETNRVGRWLLDHGFAADTPDFLTQVYVAEDRLSAGPMLITPLANKAEPIGYLVMPALNTPLNDRQALLINSIGQVIAGSLVKNQIMPTAESQRDRLLNLLLTERQGGTFADQFAEQHVKLPTAMVLVRCEPLADQAPMILQQRLQYLMLPHFKQVLVSIYHQQCVALISISLAAYNQPDFITTLQTIAQRADCRLIVSQHYVNPEDTYAAYVVCQRTAQLKTSRGRVVFCEDQFYDLALARVNHVEILPFFINPALRLLLDYDRQNHTELVPTLDAYLQATCQLTRTAKQLYVHPNTLRNRLQHITKLTGCDLRDAETCFKLAASFKLQHFLVQHQYRYRADVPIPTQD</sequence>
<dbReference type="PANTHER" id="PTHR33744">
    <property type="entry name" value="CARBOHYDRATE DIACID REGULATOR"/>
    <property type="match status" value="1"/>
</dbReference>
<feature type="domain" description="PucR C-terminal helix-turn-helix" evidence="1">
    <location>
        <begin position="497"/>
        <end position="554"/>
    </location>
</feature>
<comment type="caution">
    <text evidence="2">The sequence shown here is derived from an EMBL/GenBank/DDBJ whole genome shotgun (WGS) entry which is preliminary data.</text>
</comment>
<dbReference type="InterPro" id="IPR042070">
    <property type="entry name" value="PucR_C-HTH_sf"/>
</dbReference>
<dbReference type="AlphaFoldDB" id="A0A837R7J8"/>
<dbReference type="Proteomes" id="UP000051020">
    <property type="component" value="Unassembled WGS sequence"/>
</dbReference>
<evidence type="ECO:0000313" key="2">
    <source>
        <dbReference type="EMBL" id="KRK22050.1"/>
    </source>
</evidence>
<protein>
    <recommendedName>
        <fullName evidence="1">PucR C-terminal helix-turn-helix domain-containing protein</fullName>
    </recommendedName>
</protein>
<dbReference type="InterPro" id="IPR025736">
    <property type="entry name" value="PucR_C-HTH_dom"/>
</dbReference>
<reference evidence="2 3" key="1">
    <citation type="journal article" date="2015" name="Genome Announc.">
        <title>Expanding the biotechnology potential of lactobacilli through comparative genomics of 213 strains and associated genera.</title>
        <authorList>
            <person name="Sun Z."/>
            <person name="Harris H.M."/>
            <person name="McCann A."/>
            <person name="Guo C."/>
            <person name="Argimon S."/>
            <person name="Zhang W."/>
            <person name="Yang X."/>
            <person name="Jeffery I.B."/>
            <person name="Cooney J.C."/>
            <person name="Kagawa T.F."/>
            <person name="Liu W."/>
            <person name="Song Y."/>
            <person name="Salvetti E."/>
            <person name="Wrobel A."/>
            <person name="Rasinkangas P."/>
            <person name="Parkhill J."/>
            <person name="Rea M.C."/>
            <person name="O'Sullivan O."/>
            <person name="Ritari J."/>
            <person name="Douillard F.P."/>
            <person name="Paul Ross R."/>
            <person name="Yang R."/>
            <person name="Briner A.E."/>
            <person name="Felis G.E."/>
            <person name="de Vos W.M."/>
            <person name="Barrangou R."/>
            <person name="Klaenhammer T.R."/>
            <person name="Caufield P.W."/>
            <person name="Cui Y."/>
            <person name="Zhang H."/>
            <person name="O'Toole P.W."/>
        </authorList>
    </citation>
    <scope>NUCLEOTIDE SEQUENCE [LARGE SCALE GENOMIC DNA]</scope>
    <source>
        <strain evidence="2 3">DSM 20314</strain>
    </source>
</reference>
<dbReference type="Pfam" id="PF13556">
    <property type="entry name" value="HTH_30"/>
    <property type="match status" value="1"/>
</dbReference>